<dbReference type="AlphaFoldDB" id="A0A8H4P9S1"/>
<name>A0A8H4P9S1_9HYPO</name>
<dbReference type="Proteomes" id="UP000554235">
    <property type="component" value="Unassembled WGS sequence"/>
</dbReference>
<comment type="caution">
    <text evidence="1">The sequence shown here is derived from an EMBL/GenBank/DDBJ whole genome shotgun (WGS) entry which is preliminary data.</text>
</comment>
<sequence>MSANLIFSWSKPDHPNYICWKRTFDQTNENALVCLEVPWVQWPNHPLDDAGSSWRMIREKARNAVEDWLVVLERNLSGEAYSHHMRITCMVQLNQQLRQTVDKLGDGEEHEMLFYGFAADEVAKLPEMESLNLGSKVIKIRGKGRDAEAIIRKCDFPE</sequence>
<proteinExistence type="predicted"/>
<gene>
    <name evidence="1" type="ORF">FALBO_11789</name>
</gene>
<reference evidence="1 2" key="1">
    <citation type="submission" date="2020-01" db="EMBL/GenBank/DDBJ databases">
        <title>Identification and distribution of gene clusters putatively required for synthesis of sphingolipid metabolism inhibitors in phylogenetically diverse species of the filamentous fungus Fusarium.</title>
        <authorList>
            <person name="Kim H.-S."/>
            <person name="Busman M."/>
            <person name="Brown D.W."/>
            <person name="Divon H."/>
            <person name="Uhlig S."/>
            <person name="Proctor R.H."/>
        </authorList>
    </citation>
    <scope>NUCLEOTIDE SEQUENCE [LARGE SCALE GENOMIC DNA]</scope>
    <source>
        <strain evidence="1 2">NRRL 20459</strain>
    </source>
</reference>
<dbReference type="EMBL" id="JAADYS010001724">
    <property type="protein sequence ID" value="KAF4461416.1"/>
    <property type="molecule type" value="Genomic_DNA"/>
</dbReference>
<evidence type="ECO:0000313" key="1">
    <source>
        <dbReference type="EMBL" id="KAF4461416.1"/>
    </source>
</evidence>
<organism evidence="1 2">
    <name type="scientific">Fusarium albosuccineum</name>
    <dbReference type="NCBI Taxonomy" id="1237068"/>
    <lineage>
        <taxon>Eukaryota</taxon>
        <taxon>Fungi</taxon>
        <taxon>Dikarya</taxon>
        <taxon>Ascomycota</taxon>
        <taxon>Pezizomycotina</taxon>
        <taxon>Sordariomycetes</taxon>
        <taxon>Hypocreomycetidae</taxon>
        <taxon>Hypocreales</taxon>
        <taxon>Nectriaceae</taxon>
        <taxon>Fusarium</taxon>
        <taxon>Fusarium decemcellulare species complex</taxon>
    </lineage>
</organism>
<accession>A0A8H4P9S1</accession>
<evidence type="ECO:0000313" key="2">
    <source>
        <dbReference type="Proteomes" id="UP000554235"/>
    </source>
</evidence>
<dbReference type="OrthoDB" id="4966516at2759"/>
<protein>
    <submittedName>
        <fullName evidence="1">Uncharacterized protein</fullName>
    </submittedName>
</protein>
<keyword evidence="2" id="KW-1185">Reference proteome</keyword>